<evidence type="ECO:0000256" key="1">
    <source>
        <dbReference type="SAM" id="Coils"/>
    </source>
</evidence>
<feature type="compositionally biased region" description="Basic and acidic residues" evidence="2">
    <location>
        <begin position="479"/>
        <end position="490"/>
    </location>
</feature>
<evidence type="ECO:0000313" key="3">
    <source>
        <dbReference type="EMBL" id="KAF7340858.1"/>
    </source>
</evidence>
<feature type="coiled-coil region" evidence="1">
    <location>
        <begin position="95"/>
        <end position="122"/>
    </location>
</feature>
<dbReference type="EMBL" id="JACAZH010000029">
    <property type="protein sequence ID" value="KAF7340858.1"/>
    <property type="molecule type" value="Genomic_DNA"/>
</dbReference>
<keyword evidence="4" id="KW-1185">Reference proteome</keyword>
<proteinExistence type="predicted"/>
<dbReference type="OrthoDB" id="2953420at2759"/>
<dbReference type="AlphaFoldDB" id="A0A8H7CMM5"/>
<accession>A0A8H7CMM5</accession>
<evidence type="ECO:0000313" key="4">
    <source>
        <dbReference type="Proteomes" id="UP000623467"/>
    </source>
</evidence>
<sequence length="490" mass="54466">MNLPPWECTTFYGIVHPSGCHTCRAYISHISEAKASPKSSIHRAFKDLDHQLDTYFFDGLAEGRRRQRADDQDRLRNLERSRSSIRSGSYETGQLALVKSQLRLAQSECDALRKRLESLINQKHDDLPDDTVEVERMLVDDTHDVPERTPSPSHVPTTSVLPPPSSGTQDLSELNPTNVCSAIPLAKTGTSSRVLPIMNLPPRPTVEVIASSGALDFRPSPSFSSNQSANAPKTLRQLQHLMNRAHQPGNGEALAKVKALCAEAHATPREEKTDLQTYILANWRNPPAVPSVSMSPPPASQLLPESPRANNPRMDDPVEVWHAYLMIHRGSWPRGVRREADGSPHMGDLKASRAVARLRPEIADNGDTTLRTEFMACAVQLFASPGMYQDLLRRDSLTVAPVVSYKPYHTTKFSVTAAEVARHFAAAGVSVEDAVAELEPWAQEYQSAVVFPTGSEPRYSKPINNYSPVKSSVYRPRPRQFDSQDRFGWR</sequence>
<dbReference type="Proteomes" id="UP000623467">
    <property type="component" value="Unassembled WGS sequence"/>
</dbReference>
<organism evidence="3 4">
    <name type="scientific">Mycena sanguinolenta</name>
    <dbReference type="NCBI Taxonomy" id="230812"/>
    <lineage>
        <taxon>Eukaryota</taxon>
        <taxon>Fungi</taxon>
        <taxon>Dikarya</taxon>
        <taxon>Basidiomycota</taxon>
        <taxon>Agaricomycotina</taxon>
        <taxon>Agaricomycetes</taxon>
        <taxon>Agaricomycetidae</taxon>
        <taxon>Agaricales</taxon>
        <taxon>Marasmiineae</taxon>
        <taxon>Mycenaceae</taxon>
        <taxon>Mycena</taxon>
    </lineage>
</organism>
<evidence type="ECO:0000256" key="2">
    <source>
        <dbReference type="SAM" id="MobiDB-lite"/>
    </source>
</evidence>
<comment type="caution">
    <text evidence="3">The sequence shown here is derived from an EMBL/GenBank/DDBJ whole genome shotgun (WGS) entry which is preliminary data.</text>
</comment>
<feature type="region of interest" description="Disordered" evidence="2">
    <location>
        <begin position="470"/>
        <end position="490"/>
    </location>
</feature>
<feature type="compositionally biased region" description="Basic and acidic residues" evidence="2">
    <location>
        <begin position="66"/>
        <end position="82"/>
    </location>
</feature>
<name>A0A8H7CMM5_9AGAR</name>
<feature type="compositionally biased region" description="Low complexity" evidence="2">
    <location>
        <begin position="150"/>
        <end position="160"/>
    </location>
</feature>
<feature type="region of interest" description="Disordered" evidence="2">
    <location>
        <begin position="143"/>
        <end position="171"/>
    </location>
</feature>
<feature type="region of interest" description="Disordered" evidence="2">
    <location>
        <begin position="290"/>
        <end position="311"/>
    </location>
</feature>
<gene>
    <name evidence="3" type="ORF">MSAN_02115300</name>
</gene>
<reference evidence="3" key="1">
    <citation type="submission" date="2020-05" db="EMBL/GenBank/DDBJ databases">
        <title>Mycena genomes resolve the evolution of fungal bioluminescence.</title>
        <authorList>
            <person name="Tsai I.J."/>
        </authorList>
    </citation>
    <scope>NUCLEOTIDE SEQUENCE</scope>
    <source>
        <strain evidence="3">160909Yilan</strain>
    </source>
</reference>
<keyword evidence="1" id="KW-0175">Coiled coil</keyword>
<feature type="region of interest" description="Disordered" evidence="2">
    <location>
        <begin position="66"/>
        <end position="86"/>
    </location>
</feature>
<protein>
    <submittedName>
        <fullName evidence="3">Uncharacterized protein</fullName>
    </submittedName>
</protein>